<dbReference type="InterPro" id="IPR002173">
    <property type="entry name" value="Carboh/pur_kinase_PfkB_CS"/>
</dbReference>
<comment type="subcellular location">
    <subcellularLocation>
        <location evidence="12">Cytoplasm</location>
    </subcellularLocation>
</comment>
<dbReference type="GO" id="GO:0005829">
    <property type="term" value="C:cytosol"/>
    <property type="evidence" value="ECO:0007669"/>
    <property type="project" value="TreeGrafter"/>
</dbReference>
<dbReference type="Proteomes" id="UP000540989">
    <property type="component" value="Unassembled WGS sequence"/>
</dbReference>
<feature type="binding site" evidence="12">
    <location>
        <begin position="252"/>
        <end position="253"/>
    </location>
    <ligand>
        <name>ATP</name>
        <dbReference type="ChEBI" id="CHEBI:30616"/>
    </ligand>
</feature>
<evidence type="ECO:0000313" key="15">
    <source>
        <dbReference type="Proteomes" id="UP000540989"/>
    </source>
</evidence>
<comment type="activity regulation">
    <text evidence="12">Activated by a monovalent cation that binds near, but not in, the active site. The most likely occupant of the site in vivo is potassium. Ion binding induces a conformational change that may alter substrate affinity.</text>
</comment>
<gene>
    <name evidence="12" type="primary">rbsK</name>
    <name evidence="14" type="ORF">HDF16_004701</name>
</gene>
<dbReference type="InterPro" id="IPR011877">
    <property type="entry name" value="Ribokinase"/>
</dbReference>
<evidence type="ECO:0000256" key="2">
    <source>
        <dbReference type="ARBA" id="ARBA00012035"/>
    </source>
</evidence>
<feature type="binding site" evidence="12">
    <location>
        <position position="283"/>
    </location>
    <ligand>
        <name>K(+)</name>
        <dbReference type="ChEBI" id="CHEBI:29103"/>
    </ligand>
</feature>
<keyword evidence="12" id="KW-0963">Cytoplasm</keyword>
<dbReference type="EMBL" id="JACHIP010000008">
    <property type="protein sequence ID" value="MBB5059967.1"/>
    <property type="molecule type" value="Genomic_DNA"/>
</dbReference>
<dbReference type="CDD" id="cd01174">
    <property type="entry name" value="ribokinase"/>
    <property type="match status" value="1"/>
</dbReference>
<keyword evidence="9 12" id="KW-0460">Magnesium</keyword>
<feature type="binding site" evidence="12">
    <location>
        <position position="286"/>
    </location>
    <ligand>
        <name>K(+)</name>
        <dbReference type="ChEBI" id="CHEBI:29103"/>
    </ligand>
</feature>
<dbReference type="PROSITE" id="PS00584">
    <property type="entry name" value="PFKB_KINASES_2"/>
    <property type="match status" value="1"/>
</dbReference>
<keyword evidence="10 12" id="KW-0630">Potassium</keyword>
<dbReference type="GO" id="GO:0004747">
    <property type="term" value="F:ribokinase activity"/>
    <property type="evidence" value="ECO:0007669"/>
    <property type="project" value="UniProtKB-UniRule"/>
</dbReference>
<dbReference type="InterPro" id="IPR011611">
    <property type="entry name" value="PfkB_dom"/>
</dbReference>
<dbReference type="PANTHER" id="PTHR10584">
    <property type="entry name" value="SUGAR KINASE"/>
    <property type="match status" value="1"/>
</dbReference>
<comment type="cofactor">
    <cofactor evidence="12">
        <name>Mg(2+)</name>
        <dbReference type="ChEBI" id="CHEBI:18420"/>
    </cofactor>
    <text evidence="12">Requires a divalent cation, most likely magnesium in vivo, as an electrophilic catalyst to aid phosphoryl group transfer. It is the chelate of the metal and the nucleotide that is the actual substrate.</text>
</comment>
<dbReference type="HAMAP" id="MF_01987">
    <property type="entry name" value="Ribokinase"/>
    <property type="match status" value="1"/>
</dbReference>
<feature type="binding site" evidence="12">
    <location>
        <position position="288"/>
    </location>
    <ligand>
        <name>K(+)</name>
        <dbReference type="ChEBI" id="CHEBI:29103"/>
    </ligand>
</feature>
<feature type="domain" description="Carbohydrate kinase PfkB" evidence="13">
    <location>
        <begin position="4"/>
        <end position="294"/>
    </location>
</feature>
<dbReference type="NCBIfam" id="TIGR02152">
    <property type="entry name" value="D_ribokin_bact"/>
    <property type="match status" value="1"/>
</dbReference>
<feature type="binding site" evidence="12">
    <location>
        <position position="253"/>
    </location>
    <ligand>
        <name>substrate</name>
    </ligand>
</feature>
<comment type="caution">
    <text evidence="14">The sequence shown here is derived from an EMBL/GenBank/DDBJ whole genome shotgun (WGS) entry which is preliminary data.</text>
</comment>
<dbReference type="SUPFAM" id="SSF53613">
    <property type="entry name" value="Ribokinase-like"/>
    <property type="match status" value="1"/>
</dbReference>
<keyword evidence="8 12" id="KW-0067">ATP-binding</keyword>
<comment type="similarity">
    <text evidence="1">Belongs to the carbohydrate kinase pfkB family.</text>
</comment>
<feature type="binding site" evidence="12">
    <location>
        <position position="185"/>
    </location>
    <ligand>
        <name>ATP</name>
        <dbReference type="ChEBI" id="CHEBI:30616"/>
    </ligand>
</feature>
<evidence type="ECO:0000256" key="8">
    <source>
        <dbReference type="ARBA" id="ARBA00022840"/>
    </source>
</evidence>
<evidence type="ECO:0000256" key="10">
    <source>
        <dbReference type="ARBA" id="ARBA00022958"/>
    </source>
</evidence>
<dbReference type="Pfam" id="PF00294">
    <property type="entry name" value="PfkB"/>
    <property type="match status" value="1"/>
</dbReference>
<evidence type="ECO:0000259" key="13">
    <source>
        <dbReference type="Pfam" id="PF00294"/>
    </source>
</evidence>
<keyword evidence="5 12" id="KW-0479">Metal-binding</keyword>
<keyword evidence="15" id="KW-1185">Reference proteome</keyword>
<comment type="subunit">
    <text evidence="12">Homodimer.</text>
</comment>
<keyword evidence="6 12" id="KW-0547">Nucleotide-binding</keyword>
<dbReference type="GO" id="GO:0019303">
    <property type="term" value="P:D-ribose catabolic process"/>
    <property type="evidence" value="ECO:0007669"/>
    <property type="project" value="UniProtKB-UniRule"/>
</dbReference>
<evidence type="ECO:0000256" key="5">
    <source>
        <dbReference type="ARBA" id="ARBA00022723"/>
    </source>
</evidence>
<comment type="pathway">
    <text evidence="12">Carbohydrate metabolism; D-ribose degradation; D-ribose 5-phosphate from beta-D-ribopyranose: step 2/2.</text>
</comment>
<sequence length="308" mass="31392">MERKSIVVVGSINMDMVANAARIPLAGETISGDGFATHPGGKGANQAVAAGRLGAAVKMIGRVGEDAFAAELRASLEGAGVDTSGVKSVAGSSGVAAIVVAASGENCIVVVPGANGTLRPEDLDEHVETIRSAGAVLAQLEIPPETVKRLAEMCHEAKVPFVLDPAPARELPRSLLKLVTWFTPNETEAAFYAQGTQAGDDAENIAQALLMLGVKNVVLKRGSEGFLLATAGGSLEVHPAYTVTAVDTTAAGDAFNGAFAMALVSGKTPVESSRFAAAAAAVSVTRRGAQPSMATLEEVDEFLAELPS</sequence>
<dbReference type="InterPro" id="IPR029056">
    <property type="entry name" value="Ribokinase-like"/>
</dbReference>
<evidence type="ECO:0000256" key="1">
    <source>
        <dbReference type="ARBA" id="ARBA00005380"/>
    </source>
</evidence>
<name>A0A7W7ZHJ3_9BACT</name>
<feature type="active site" description="Proton acceptor" evidence="12">
    <location>
        <position position="253"/>
    </location>
</feature>
<organism evidence="14 15">
    <name type="scientific">Granulicella aggregans</name>
    <dbReference type="NCBI Taxonomy" id="474949"/>
    <lineage>
        <taxon>Bacteria</taxon>
        <taxon>Pseudomonadati</taxon>
        <taxon>Acidobacteriota</taxon>
        <taxon>Terriglobia</taxon>
        <taxon>Terriglobales</taxon>
        <taxon>Acidobacteriaceae</taxon>
        <taxon>Granulicella</taxon>
    </lineage>
</organism>
<evidence type="ECO:0000256" key="7">
    <source>
        <dbReference type="ARBA" id="ARBA00022777"/>
    </source>
</evidence>
<evidence type="ECO:0000256" key="12">
    <source>
        <dbReference type="HAMAP-Rule" id="MF_01987"/>
    </source>
</evidence>
<accession>A0A7W7ZHJ3</accession>
<keyword evidence="4 12" id="KW-0808">Transferase</keyword>
<evidence type="ECO:0000256" key="6">
    <source>
        <dbReference type="ARBA" id="ARBA00022741"/>
    </source>
</evidence>
<dbReference type="GO" id="GO:0005524">
    <property type="term" value="F:ATP binding"/>
    <property type="evidence" value="ECO:0007669"/>
    <property type="project" value="UniProtKB-UniRule"/>
</dbReference>
<dbReference type="PANTHER" id="PTHR10584:SF166">
    <property type="entry name" value="RIBOKINASE"/>
    <property type="match status" value="1"/>
</dbReference>
<feature type="binding site" evidence="12">
    <location>
        <begin position="220"/>
        <end position="225"/>
    </location>
    <ligand>
        <name>ATP</name>
        <dbReference type="ChEBI" id="CHEBI:30616"/>
    </ligand>
</feature>
<dbReference type="Gene3D" id="3.40.1190.20">
    <property type="match status" value="1"/>
</dbReference>
<comment type="caution">
    <text evidence="12">Lacks conserved residue(s) required for the propagation of feature annotation.</text>
</comment>
<feature type="binding site" evidence="12">
    <location>
        <position position="249"/>
    </location>
    <ligand>
        <name>K(+)</name>
        <dbReference type="ChEBI" id="CHEBI:29103"/>
    </ligand>
</feature>
<evidence type="ECO:0000256" key="3">
    <source>
        <dbReference type="ARBA" id="ARBA00016943"/>
    </source>
</evidence>
<evidence type="ECO:0000256" key="4">
    <source>
        <dbReference type="ARBA" id="ARBA00022679"/>
    </source>
</evidence>
<protein>
    <recommendedName>
        <fullName evidence="3 12">Ribokinase</fullName>
        <shortName evidence="12">RK</shortName>
        <ecNumber evidence="2 12">2.7.1.15</ecNumber>
    </recommendedName>
</protein>
<evidence type="ECO:0000256" key="11">
    <source>
        <dbReference type="ARBA" id="ARBA00023277"/>
    </source>
</evidence>
<feature type="binding site" evidence="12">
    <location>
        <begin position="13"/>
        <end position="15"/>
    </location>
    <ligand>
        <name>substrate</name>
    </ligand>
</feature>
<evidence type="ECO:0000313" key="14">
    <source>
        <dbReference type="EMBL" id="MBB5059967.1"/>
    </source>
</evidence>
<comment type="function">
    <text evidence="12">Catalyzes the phosphorylation of ribose at O-5 in a reaction requiring ATP and magnesium. The resulting D-ribose-5-phosphate can then be used either for sythesis of nucleotides, histidine, and tryptophan, or as a component of the pentose phosphate pathway.</text>
</comment>
<keyword evidence="11 12" id="KW-0119">Carbohydrate metabolism</keyword>
<reference evidence="14 15" key="1">
    <citation type="submission" date="2020-08" db="EMBL/GenBank/DDBJ databases">
        <title>Genomic Encyclopedia of Type Strains, Phase IV (KMG-V): Genome sequencing to study the core and pangenomes of soil and plant-associated prokaryotes.</title>
        <authorList>
            <person name="Whitman W."/>
        </authorList>
    </citation>
    <scope>NUCLEOTIDE SEQUENCE [LARGE SCALE GENOMIC DNA]</scope>
    <source>
        <strain evidence="14 15">M8UP14</strain>
    </source>
</reference>
<comment type="similarity">
    <text evidence="12">Belongs to the carbohydrate kinase PfkB family. Ribokinase subfamily.</text>
</comment>
<dbReference type="UniPathway" id="UPA00916">
    <property type="reaction ID" value="UER00889"/>
</dbReference>
<dbReference type="PRINTS" id="PR00990">
    <property type="entry name" value="RIBOKINASE"/>
</dbReference>
<dbReference type="GO" id="GO:0046872">
    <property type="term" value="F:metal ion binding"/>
    <property type="evidence" value="ECO:0007669"/>
    <property type="project" value="UniProtKB-KW"/>
</dbReference>
<dbReference type="EC" id="2.7.1.15" evidence="2 12"/>
<proteinExistence type="inferred from homology"/>
<feature type="binding site" evidence="12">
    <location>
        <position position="292"/>
    </location>
    <ligand>
        <name>K(+)</name>
        <dbReference type="ChEBI" id="CHEBI:29103"/>
    </ligand>
</feature>
<dbReference type="RefSeq" id="WP_184221962.1">
    <property type="nucleotide sequence ID" value="NZ_JACHIP010000008.1"/>
</dbReference>
<feature type="binding site" evidence="12">
    <location>
        <position position="247"/>
    </location>
    <ligand>
        <name>K(+)</name>
        <dbReference type="ChEBI" id="CHEBI:29103"/>
    </ligand>
</feature>
<comment type="catalytic activity">
    <reaction evidence="12">
        <text>D-ribose + ATP = D-ribose 5-phosphate + ADP + H(+)</text>
        <dbReference type="Rhea" id="RHEA:13697"/>
        <dbReference type="ChEBI" id="CHEBI:15378"/>
        <dbReference type="ChEBI" id="CHEBI:30616"/>
        <dbReference type="ChEBI" id="CHEBI:47013"/>
        <dbReference type="ChEBI" id="CHEBI:78346"/>
        <dbReference type="ChEBI" id="CHEBI:456216"/>
        <dbReference type="EC" id="2.7.1.15"/>
    </reaction>
</comment>
<feature type="binding site" evidence="12">
    <location>
        <begin position="41"/>
        <end position="45"/>
    </location>
    <ligand>
        <name>substrate</name>
    </ligand>
</feature>
<feature type="binding site" evidence="12">
    <location>
        <position position="141"/>
    </location>
    <ligand>
        <name>substrate</name>
    </ligand>
</feature>
<dbReference type="AlphaFoldDB" id="A0A7W7ZHJ3"/>
<dbReference type="InterPro" id="IPR002139">
    <property type="entry name" value="Ribo/fructo_kinase"/>
</dbReference>
<keyword evidence="7 12" id="KW-0418">Kinase</keyword>
<evidence type="ECO:0000256" key="9">
    <source>
        <dbReference type="ARBA" id="ARBA00022842"/>
    </source>
</evidence>